<keyword evidence="3" id="KW-1185">Reference proteome</keyword>
<protein>
    <recommendedName>
        <fullName evidence="1">Reverse transcriptase domain-containing protein</fullName>
    </recommendedName>
</protein>
<accession>A0A6J8A692</accession>
<dbReference type="PANTHER" id="PTHR47027:SF20">
    <property type="entry name" value="REVERSE TRANSCRIPTASE-LIKE PROTEIN WITH RNA-DIRECTED DNA POLYMERASE DOMAIN"/>
    <property type="match status" value="1"/>
</dbReference>
<sequence>MQRHTKKAKPKKVWMSNNCLLLRKEVRSLGNRLAKAPNNNALRLTYCSCKREYNKLKNKLKKDFFQSLIKQINDINPKNTKEFWGKYLDTNSTSAVNLHDQKVNHLLYADDLLLISESSAGVQNSLDSLQKYSAEWKLDVNFKKTKIIIFSKSKVNKENFYFYYSSNAIEIVDCYKYLGVDFHSSGKFIQAAVSNLSDKAKKVLASRTKCYRNYWSTSLLLRTLFDDIKDGTFIFEGISIQI</sequence>
<dbReference type="Pfam" id="PF00078">
    <property type="entry name" value="RVT_1"/>
    <property type="match status" value="1"/>
</dbReference>
<evidence type="ECO:0000259" key="1">
    <source>
        <dbReference type="Pfam" id="PF00078"/>
    </source>
</evidence>
<dbReference type="InterPro" id="IPR043502">
    <property type="entry name" value="DNA/RNA_pol_sf"/>
</dbReference>
<name>A0A6J8A692_MYTCO</name>
<evidence type="ECO:0000313" key="2">
    <source>
        <dbReference type="EMBL" id="CAC5361856.1"/>
    </source>
</evidence>
<dbReference type="AlphaFoldDB" id="A0A6J8A692"/>
<dbReference type="EMBL" id="CACVKT020000705">
    <property type="protein sequence ID" value="CAC5361856.1"/>
    <property type="molecule type" value="Genomic_DNA"/>
</dbReference>
<organism evidence="2 3">
    <name type="scientific">Mytilus coruscus</name>
    <name type="common">Sea mussel</name>
    <dbReference type="NCBI Taxonomy" id="42192"/>
    <lineage>
        <taxon>Eukaryota</taxon>
        <taxon>Metazoa</taxon>
        <taxon>Spiralia</taxon>
        <taxon>Lophotrochozoa</taxon>
        <taxon>Mollusca</taxon>
        <taxon>Bivalvia</taxon>
        <taxon>Autobranchia</taxon>
        <taxon>Pteriomorphia</taxon>
        <taxon>Mytilida</taxon>
        <taxon>Mytiloidea</taxon>
        <taxon>Mytilidae</taxon>
        <taxon>Mytilinae</taxon>
        <taxon>Mytilus</taxon>
    </lineage>
</organism>
<dbReference type="InterPro" id="IPR000477">
    <property type="entry name" value="RT_dom"/>
</dbReference>
<dbReference type="PANTHER" id="PTHR47027">
    <property type="entry name" value="REVERSE TRANSCRIPTASE DOMAIN-CONTAINING PROTEIN"/>
    <property type="match status" value="1"/>
</dbReference>
<evidence type="ECO:0000313" key="3">
    <source>
        <dbReference type="Proteomes" id="UP000507470"/>
    </source>
</evidence>
<gene>
    <name evidence="2" type="ORF">MCOR_3817</name>
</gene>
<feature type="domain" description="Reverse transcriptase" evidence="1">
    <location>
        <begin position="97"/>
        <end position="181"/>
    </location>
</feature>
<proteinExistence type="predicted"/>
<dbReference type="Proteomes" id="UP000507470">
    <property type="component" value="Unassembled WGS sequence"/>
</dbReference>
<dbReference type="OrthoDB" id="410104at2759"/>
<reference evidence="2 3" key="1">
    <citation type="submission" date="2020-06" db="EMBL/GenBank/DDBJ databases">
        <authorList>
            <person name="Li R."/>
            <person name="Bekaert M."/>
        </authorList>
    </citation>
    <scope>NUCLEOTIDE SEQUENCE [LARGE SCALE GENOMIC DNA]</scope>
    <source>
        <strain evidence="3">wild</strain>
    </source>
</reference>
<dbReference type="SUPFAM" id="SSF56672">
    <property type="entry name" value="DNA/RNA polymerases"/>
    <property type="match status" value="1"/>
</dbReference>